<dbReference type="AlphaFoldDB" id="A0AAD8K2Q1"/>
<accession>A0AAD8K2Q1</accession>
<keyword evidence="3" id="KW-1185">Reference proteome</keyword>
<gene>
    <name evidence="2" type="ORF">QVD17_31062</name>
</gene>
<feature type="compositionally biased region" description="Basic and acidic residues" evidence="1">
    <location>
        <begin position="42"/>
        <end position="54"/>
    </location>
</feature>
<feature type="compositionally biased region" description="Acidic residues" evidence="1">
    <location>
        <begin position="55"/>
        <end position="71"/>
    </location>
</feature>
<evidence type="ECO:0000313" key="3">
    <source>
        <dbReference type="Proteomes" id="UP001229421"/>
    </source>
</evidence>
<proteinExistence type="predicted"/>
<name>A0AAD8K2Q1_TARER</name>
<evidence type="ECO:0000313" key="2">
    <source>
        <dbReference type="EMBL" id="KAK1415284.1"/>
    </source>
</evidence>
<comment type="caution">
    <text evidence="2">The sequence shown here is derived from an EMBL/GenBank/DDBJ whole genome shotgun (WGS) entry which is preliminary data.</text>
</comment>
<reference evidence="2" key="1">
    <citation type="journal article" date="2023" name="bioRxiv">
        <title>Improved chromosome-level genome assembly for marigold (Tagetes erecta).</title>
        <authorList>
            <person name="Jiang F."/>
            <person name="Yuan L."/>
            <person name="Wang S."/>
            <person name="Wang H."/>
            <person name="Xu D."/>
            <person name="Wang A."/>
            <person name="Fan W."/>
        </authorList>
    </citation>
    <scope>NUCLEOTIDE SEQUENCE</scope>
    <source>
        <strain evidence="2">WSJ</strain>
        <tissue evidence="2">Leaf</tissue>
    </source>
</reference>
<feature type="region of interest" description="Disordered" evidence="1">
    <location>
        <begin position="16"/>
        <end position="71"/>
    </location>
</feature>
<evidence type="ECO:0000256" key="1">
    <source>
        <dbReference type="SAM" id="MobiDB-lite"/>
    </source>
</evidence>
<dbReference type="EMBL" id="JAUHHV010000008">
    <property type="protein sequence ID" value="KAK1415284.1"/>
    <property type="molecule type" value="Genomic_DNA"/>
</dbReference>
<sequence length="71" mass="8139">MKMLPIDEYDVVVAVNQSTHEEDGDKLRDKGCNEDEEDGDELRDTGCNEDKGCNEDEGCNEEDEDELRDRK</sequence>
<dbReference type="Proteomes" id="UP001229421">
    <property type="component" value="Unassembled WGS sequence"/>
</dbReference>
<organism evidence="2 3">
    <name type="scientific">Tagetes erecta</name>
    <name type="common">African marigold</name>
    <dbReference type="NCBI Taxonomy" id="13708"/>
    <lineage>
        <taxon>Eukaryota</taxon>
        <taxon>Viridiplantae</taxon>
        <taxon>Streptophyta</taxon>
        <taxon>Embryophyta</taxon>
        <taxon>Tracheophyta</taxon>
        <taxon>Spermatophyta</taxon>
        <taxon>Magnoliopsida</taxon>
        <taxon>eudicotyledons</taxon>
        <taxon>Gunneridae</taxon>
        <taxon>Pentapetalae</taxon>
        <taxon>asterids</taxon>
        <taxon>campanulids</taxon>
        <taxon>Asterales</taxon>
        <taxon>Asteraceae</taxon>
        <taxon>Asteroideae</taxon>
        <taxon>Heliantheae alliance</taxon>
        <taxon>Tageteae</taxon>
        <taxon>Tagetes</taxon>
    </lineage>
</organism>
<protein>
    <submittedName>
        <fullName evidence="2">Uncharacterized protein</fullName>
    </submittedName>
</protein>
<feature type="compositionally biased region" description="Basic and acidic residues" evidence="1">
    <location>
        <begin position="19"/>
        <end position="33"/>
    </location>
</feature>